<dbReference type="SUPFAM" id="SSF52540">
    <property type="entry name" value="P-loop containing nucleoside triphosphate hydrolases"/>
    <property type="match status" value="1"/>
</dbReference>
<evidence type="ECO:0000256" key="4">
    <source>
        <dbReference type="ARBA" id="ARBA00022741"/>
    </source>
</evidence>
<feature type="compositionally biased region" description="Acidic residues" evidence="8">
    <location>
        <begin position="117"/>
        <end position="139"/>
    </location>
</feature>
<dbReference type="InterPro" id="IPR014813">
    <property type="entry name" value="Gnl3_N_dom"/>
</dbReference>
<dbReference type="Pfam" id="PF01926">
    <property type="entry name" value="MMR_HSR1"/>
    <property type="match status" value="1"/>
</dbReference>
<dbReference type="OrthoDB" id="10266128at2759"/>
<evidence type="ECO:0000313" key="11">
    <source>
        <dbReference type="Proteomes" id="UP000186594"/>
    </source>
</evidence>
<evidence type="ECO:0000256" key="2">
    <source>
        <dbReference type="ARBA" id="ARBA00022448"/>
    </source>
</evidence>
<dbReference type="AlphaFoldDB" id="A0A1U7LSC0"/>
<reference evidence="10 11" key="1">
    <citation type="submission" date="2016-04" db="EMBL/GenBank/DDBJ databases">
        <title>Evolutionary innovation and constraint leading to complex multicellularity in the Ascomycota.</title>
        <authorList>
            <person name="Cisse O."/>
            <person name="Nguyen A."/>
            <person name="Hewitt D.A."/>
            <person name="Jedd G."/>
            <person name="Stajich J.E."/>
        </authorList>
    </citation>
    <scope>NUCLEOTIDE SEQUENCE [LARGE SCALE GENOMIC DNA]</scope>
    <source>
        <strain evidence="10 11">DAH-3</strain>
    </source>
</reference>
<dbReference type="OMA" id="FKLDGLW"/>
<dbReference type="GO" id="GO:0005525">
    <property type="term" value="F:GTP binding"/>
    <property type="evidence" value="ECO:0007669"/>
    <property type="project" value="UniProtKB-KW"/>
</dbReference>
<keyword evidence="11" id="KW-1185">Reference proteome</keyword>
<feature type="domain" description="CP-type G" evidence="9">
    <location>
        <begin position="159"/>
        <end position="337"/>
    </location>
</feature>
<evidence type="ECO:0000256" key="7">
    <source>
        <dbReference type="ARBA" id="ARBA00023242"/>
    </source>
</evidence>
<dbReference type="GO" id="GO:0006364">
    <property type="term" value="P:rRNA processing"/>
    <property type="evidence" value="ECO:0007669"/>
    <property type="project" value="UniProtKB-ARBA"/>
</dbReference>
<evidence type="ECO:0000256" key="5">
    <source>
        <dbReference type="ARBA" id="ARBA00022927"/>
    </source>
</evidence>
<dbReference type="Gene3D" id="1.10.1580.10">
    <property type="match status" value="1"/>
</dbReference>
<evidence type="ECO:0000256" key="1">
    <source>
        <dbReference type="ARBA" id="ARBA00004123"/>
    </source>
</evidence>
<keyword evidence="5" id="KW-0653">Protein transport</keyword>
<keyword evidence="4" id="KW-0547">Nucleotide-binding</keyword>
<keyword evidence="3" id="KW-0690">Ribosome biogenesis</keyword>
<evidence type="ECO:0000256" key="8">
    <source>
        <dbReference type="SAM" id="MobiDB-lite"/>
    </source>
</evidence>
<evidence type="ECO:0000256" key="6">
    <source>
        <dbReference type="ARBA" id="ARBA00023134"/>
    </source>
</evidence>
<dbReference type="Proteomes" id="UP000186594">
    <property type="component" value="Unassembled WGS sequence"/>
</dbReference>
<feature type="region of interest" description="Disordered" evidence="8">
    <location>
        <begin position="70"/>
        <end position="93"/>
    </location>
</feature>
<comment type="caution">
    <text evidence="10">The sequence shown here is derived from an EMBL/GenBank/DDBJ whole genome shotgun (WGS) entry which is preliminary data.</text>
</comment>
<dbReference type="InterPro" id="IPR023179">
    <property type="entry name" value="GTP-bd_ortho_bundle_sf"/>
</dbReference>
<name>A0A1U7LSC0_NEOID</name>
<gene>
    <name evidence="10" type="ORF">NEOLI_001135</name>
</gene>
<dbReference type="GO" id="GO:0042273">
    <property type="term" value="P:ribosomal large subunit biogenesis"/>
    <property type="evidence" value="ECO:0007669"/>
    <property type="project" value="UniProtKB-ARBA"/>
</dbReference>
<feature type="region of interest" description="Disordered" evidence="8">
    <location>
        <begin position="26"/>
        <end position="56"/>
    </location>
</feature>
<comment type="subcellular location">
    <subcellularLocation>
        <location evidence="1">Nucleus</location>
    </subcellularLocation>
</comment>
<dbReference type="PRINTS" id="PR00326">
    <property type="entry name" value="GTP1OBG"/>
</dbReference>
<dbReference type="GO" id="GO:0005730">
    <property type="term" value="C:nucleolus"/>
    <property type="evidence" value="ECO:0007669"/>
    <property type="project" value="UniProtKB-ARBA"/>
</dbReference>
<dbReference type="FunFam" id="1.10.1580.10:FF:000006">
    <property type="entry name" value="Nuclear GTP-binding protein NUG1"/>
    <property type="match status" value="1"/>
</dbReference>
<dbReference type="PANTHER" id="PTHR11089">
    <property type="entry name" value="GTP-BINDING PROTEIN-RELATED"/>
    <property type="match status" value="1"/>
</dbReference>
<dbReference type="EMBL" id="LXFE01000360">
    <property type="protein sequence ID" value="OLL25570.1"/>
    <property type="molecule type" value="Genomic_DNA"/>
</dbReference>
<feature type="compositionally biased region" description="Basic and acidic residues" evidence="8">
    <location>
        <begin position="35"/>
        <end position="49"/>
    </location>
</feature>
<feature type="region of interest" description="Disordered" evidence="8">
    <location>
        <begin position="116"/>
        <end position="139"/>
    </location>
</feature>
<dbReference type="PANTHER" id="PTHR11089:SF30">
    <property type="entry name" value="GUANINE NUCLEOTIDE-BINDING PROTEIN-LIKE 3 HOMOLOG"/>
    <property type="match status" value="1"/>
</dbReference>
<keyword evidence="6" id="KW-0342">GTP-binding</keyword>
<keyword evidence="7" id="KW-0539">Nucleus</keyword>
<dbReference type="InterPro" id="IPR006073">
    <property type="entry name" value="GTP-bd"/>
</dbReference>
<dbReference type="Pfam" id="PF08701">
    <property type="entry name" value="GN3L_Grn1"/>
    <property type="match status" value="1"/>
</dbReference>
<dbReference type="InterPro" id="IPR050755">
    <property type="entry name" value="TRAFAC_YlqF/YawG_RiboMat"/>
</dbReference>
<dbReference type="GO" id="GO:0030684">
    <property type="term" value="C:preribosome"/>
    <property type="evidence" value="ECO:0007669"/>
    <property type="project" value="UniProtKB-ARBA"/>
</dbReference>
<evidence type="ECO:0000259" key="9">
    <source>
        <dbReference type="PROSITE" id="PS51721"/>
    </source>
</evidence>
<organism evidence="10 11">
    <name type="scientific">Neolecta irregularis (strain DAH-3)</name>
    <dbReference type="NCBI Taxonomy" id="1198029"/>
    <lineage>
        <taxon>Eukaryota</taxon>
        <taxon>Fungi</taxon>
        <taxon>Dikarya</taxon>
        <taxon>Ascomycota</taxon>
        <taxon>Taphrinomycotina</taxon>
        <taxon>Neolectales</taxon>
        <taxon>Neolectaceae</taxon>
        <taxon>Neolecta</taxon>
    </lineage>
</organism>
<accession>A0A1U7LSC0</accession>
<dbReference type="PROSITE" id="PS51721">
    <property type="entry name" value="G_CP"/>
    <property type="match status" value="1"/>
</dbReference>
<dbReference type="Gene3D" id="3.40.50.300">
    <property type="entry name" value="P-loop containing nucleotide triphosphate hydrolases"/>
    <property type="match status" value="1"/>
</dbReference>
<evidence type="ECO:0000313" key="10">
    <source>
        <dbReference type="EMBL" id="OLL25570.1"/>
    </source>
</evidence>
<evidence type="ECO:0000256" key="3">
    <source>
        <dbReference type="ARBA" id="ARBA00022517"/>
    </source>
</evidence>
<keyword evidence="2" id="KW-0813">Transport</keyword>
<proteinExistence type="predicted"/>
<protein>
    <submittedName>
        <fullName evidence="10">GTPase grn1</fullName>
    </submittedName>
</protein>
<dbReference type="STRING" id="1198029.A0A1U7LSC0"/>
<dbReference type="InterPro" id="IPR027417">
    <property type="entry name" value="P-loop_NTPase"/>
</dbReference>
<sequence length="485" mass="54023">MVKARKRKSKRGTGRQRYKIEKYVREHHRKARKEAKKDPTWRSKVKKDPGIPNSFPYKDQLLAEIEERRKLKEEEKLHRRKEAQASRKEDKMELIDMEEGSMSALVSAARDRAAEIEGGENSDDNEMDEDGSEDEVLEDTEEIVVSSAIKKDNSRKTFDKEFQKVVSNADVILYVLDARDPEGTRSRETEKQIMMAEGGSKQVIFVLNKIDLVPGTVLKTWISHLSFSFPTIPVRAITSTGPNSYNHKSLTYQATSSALLRALKKYAQKKQLKRALTVGIIGLPNVGKSSVINSLVSRVGKGIVCQTGAEAGLTKSAKEIKLDSNLKLLDSPGIVFPGGTGKKNKIDEECRLVLQNAIPSHNLLDPVPAAKMVLDRMNEIPELFEKLQKAYDLPSLMGGTNATTDLLVHVARKRGRIGRGGVPDILSAAKVIINDWCAGRIVWWTLPPATDVQKDKKDTQIVSEWAAEFDLDGLLKNCADGPAVE</sequence>
<dbReference type="GO" id="GO:0015031">
    <property type="term" value="P:protein transport"/>
    <property type="evidence" value="ECO:0007669"/>
    <property type="project" value="UniProtKB-KW"/>
</dbReference>
<dbReference type="InterPro" id="IPR030378">
    <property type="entry name" value="G_CP_dom"/>
</dbReference>